<protein>
    <submittedName>
        <fullName evidence="3">Cytochrome c biosynthesis protein</fullName>
    </submittedName>
</protein>
<evidence type="ECO:0000313" key="4">
    <source>
        <dbReference type="Proteomes" id="UP000599179"/>
    </source>
</evidence>
<feature type="repeat" description="TPR" evidence="1">
    <location>
        <begin position="76"/>
        <end position="109"/>
    </location>
</feature>
<sequence length="459" mass="53307">MKYAFVFVSLLLVFSPILSYAQEPDEVKEVNQDDLGNVEDKFQELFFKAIKLRAIENYNQAIETLDKCLKIDKKEAAVYVELGKNYIAIESLDKAEKNFVKAIELLDGEQKIQTQLLLFDVLKNQKKYNEAAQLAQNLIDKGEDKEIELIEIYMLLEDFSKALDEIELLEKEKGYTNLTNNFRDAIFKTNNNYEKAITYYKNRIDQNPLNEDNYFRLINFYKLQDNSEAILKTAKALEQINPLQDELPFILSIVHLQENKPEKAFEYAKKVLKNNALDEQVKTQLIQAFKKFVAANPAYQTQFVALLDLAIEEGESAASNQERAEFYLQRDVQKALEYYQQALVDQPNSFELHQKIIVLQLKEEMYQNALTSAENALEVFPAQVVFYYFKGRALYGLTQYDEAISVLEEGLSYLFETSQLEVDLLELLAETHFQLENNTQAETYQKKALNAKQKLDKME</sequence>
<dbReference type="Gene3D" id="1.25.40.10">
    <property type="entry name" value="Tetratricopeptide repeat domain"/>
    <property type="match status" value="3"/>
</dbReference>
<dbReference type="Proteomes" id="UP000599179">
    <property type="component" value="Unassembled WGS sequence"/>
</dbReference>
<keyword evidence="2" id="KW-0732">Signal</keyword>
<keyword evidence="1" id="KW-0802">TPR repeat</keyword>
<proteinExistence type="predicted"/>
<reference evidence="4" key="1">
    <citation type="journal article" date="2019" name="Int. J. Syst. Evol. Microbiol.">
        <title>The Global Catalogue of Microorganisms (GCM) 10K type strain sequencing project: providing services to taxonomists for standard genome sequencing and annotation.</title>
        <authorList>
            <consortium name="The Broad Institute Genomics Platform"/>
            <consortium name="The Broad Institute Genome Sequencing Center for Infectious Disease"/>
            <person name="Wu L."/>
            <person name="Ma J."/>
        </authorList>
    </citation>
    <scope>NUCLEOTIDE SEQUENCE [LARGE SCALE GENOMIC DNA]</scope>
    <source>
        <strain evidence="4">CGMCC 1.12931</strain>
    </source>
</reference>
<comment type="caution">
    <text evidence="3">The sequence shown here is derived from an EMBL/GenBank/DDBJ whole genome shotgun (WGS) entry which is preliminary data.</text>
</comment>
<dbReference type="InterPro" id="IPR019734">
    <property type="entry name" value="TPR_rpt"/>
</dbReference>
<accession>A0ABQ1SES4</accession>
<dbReference type="SUPFAM" id="SSF81901">
    <property type="entry name" value="HCP-like"/>
    <property type="match status" value="1"/>
</dbReference>
<feature type="chain" id="PRO_5047008677" evidence="2">
    <location>
        <begin position="22"/>
        <end position="459"/>
    </location>
</feature>
<gene>
    <name evidence="3" type="ORF">GCM10010832_12610</name>
</gene>
<keyword evidence="4" id="KW-1185">Reference proteome</keyword>
<evidence type="ECO:0000256" key="2">
    <source>
        <dbReference type="SAM" id="SignalP"/>
    </source>
</evidence>
<dbReference type="Pfam" id="PF13181">
    <property type="entry name" value="TPR_8"/>
    <property type="match status" value="2"/>
</dbReference>
<evidence type="ECO:0000256" key="1">
    <source>
        <dbReference type="PROSITE-ProRule" id="PRU00339"/>
    </source>
</evidence>
<dbReference type="PANTHER" id="PTHR12558:SF44">
    <property type="entry name" value="TETRATRICOPEPTIDE REPEAT-CONTAINING PROTEIN"/>
    <property type="match status" value="1"/>
</dbReference>
<dbReference type="SMART" id="SM00028">
    <property type="entry name" value="TPR"/>
    <property type="match status" value="7"/>
</dbReference>
<dbReference type="SUPFAM" id="SSF48452">
    <property type="entry name" value="TPR-like"/>
    <property type="match status" value="1"/>
</dbReference>
<evidence type="ECO:0000313" key="3">
    <source>
        <dbReference type="EMBL" id="GGE33962.1"/>
    </source>
</evidence>
<dbReference type="EMBL" id="BMGM01000005">
    <property type="protein sequence ID" value="GGE33962.1"/>
    <property type="molecule type" value="Genomic_DNA"/>
</dbReference>
<dbReference type="Pfam" id="PF13432">
    <property type="entry name" value="TPR_16"/>
    <property type="match status" value="1"/>
</dbReference>
<feature type="signal peptide" evidence="2">
    <location>
        <begin position="1"/>
        <end position="21"/>
    </location>
</feature>
<name>A0ABQ1SES4_9FLAO</name>
<dbReference type="InterPro" id="IPR011990">
    <property type="entry name" value="TPR-like_helical_dom_sf"/>
</dbReference>
<organism evidence="3 4">
    <name type="scientific">Psychroflexus planctonicus</name>
    <dbReference type="NCBI Taxonomy" id="1526575"/>
    <lineage>
        <taxon>Bacteria</taxon>
        <taxon>Pseudomonadati</taxon>
        <taxon>Bacteroidota</taxon>
        <taxon>Flavobacteriia</taxon>
        <taxon>Flavobacteriales</taxon>
        <taxon>Flavobacteriaceae</taxon>
        <taxon>Psychroflexus</taxon>
    </lineage>
</organism>
<dbReference type="RefSeq" id="WP_188458262.1">
    <property type="nucleotide sequence ID" value="NZ_BMGM01000005.1"/>
</dbReference>
<dbReference type="PROSITE" id="PS50005">
    <property type="entry name" value="TPR"/>
    <property type="match status" value="1"/>
</dbReference>
<dbReference type="PANTHER" id="PTHR12558">
    <property type="entry name" value="CELL DIVISION CYCLE 16,23,27"/>
    <property type="match status" value="1"/>
</dbReference>